<reference evidence="7 8" key="1">
    <citation type="submission" date="2024-10" db="EMBL/GenBank/DDBJ databases">
        <title>Updated reference genomes for cyclostephanoid diatoms.</title>
        <authorList>
            <person name="Roberts W.R."/>
            <person name="Alverson A.J."/>
        </authorList>
    </citation>
    <scope>NUCLEOTIDE SEQUENCE [LARGE SCALE GENOMIC DNA]</scope>
    <source>
        <strain evidence="7 8">AJA276-08</strain>
    </source>
</reference>
<feature type="transmembrane region" description="Helical" evidence="5">
    <location>
        <begin position="282"/>
        <end position="301"/>
    </location>
</feature>
<feature type="transmembrane region" description="Helical" evidence="5">
    <location>
        <begin position="215"/>
        <end position="238"/>
    </location>
</feature>
<feature type="domain" description="Cationic amino acid transporter C-terminal" evidence="6">
    <location>
        <begin position="403"/>
        <end position="453"/>
    </location>
</feature>
<evidence type="ECO:0000259" key="6">
    <source>
        <dbReference type="Pfam" id="PF13906"/>
    </source>
</evidence>
<dbReference type="Proteomes" id="UP001530315">
    <property type="component" value="Unassembled WGS sequence"/>
</dbReference>
<dbReference type="Pfam" id="PF13520">
    <property type="entry name" value="AA_permease_2"/>
    <property type="match status" value="1"/>
</dbReference>
<proteinExistence type="predicted"/>
<dbReference type="InterPro" id="IPR029485">
    <property type="entry name" value="CAT_C"/>
</dbReference>
<dbReference type="PIRSF" id="PIRSF006060">
    <property type="entry name" value="AA_transporter"/>
    <property type="match status" value="1"/>
</dbReference>
<evidence type="ECO:0000256" key="4">
    <source>
        <dbReference type="ARBA" id="ARBA00023136"/>
    </source>
</evidence>
<dbReference type="AlphaFoldDB" id="A0ABD3QFQ9"/>
<sequence>MPVAGSSYAYAYVALGELPAFVTAGMLALEFLVSGSAVARAWGDKVVEWLRVQMNVSDSSLRLLEPGYGINPAACLVSIATTILVMRGIKESKMATDFFTWIKVFLVAFMIIGGFVLFDGSNFEPFVPPEFGASGVLRGAVSSFFGYLGFDAMACVAGEAINAERNLPLSIIITLAIVTTLYVAAAISLVGMQSYEDISPESGFPVAFKSNGVEWASQLTAFGEVFTLPVVVLVSIVIQPRLQYALEAHELFSSLVMIALANDGLLPSIFGELDVTGNPKKGALIAGICMTIFATFVPFSYLEDFVSAGILMAFTVTNSSLIILRRRSPDADPNLLQKYLAWFNLFSFLTCLAVSHVSWIVGCFLGPVSVSIATKISRQCPPATSFGNANSKTTQWYAGKKYFSTPFVPYIPCLGIFVNYFLISQLAFIGIALLFAYVLLFVLLYFLYGAHNSVGRKEGWEEQEYSMVESDDNKSHETKKEGVMT</sequence>
<protein>
    <recommendedName>
        <fullName evidence="6">Cationic amino acid transporter C-terminal domain-containing protein</fullName>
    </recommendedName>
</protein>
<evidence type="ECO:0000256" key="1">
    <source>
        <dbReference type="ARBA" id="ARBA00004141"/>
    </source>
</evidence>
<evidence type="ECO:0000313" key="7">
    <source>
        <dbReference type="EMBL" id="KAL3798889.1"/>
    </source>
</evidence>
<feature type="transmembrane region" description="Helical" evidence="5">
    <location>
        <begin position="68"/>
        <end position="86"/>
    </location>
</feature>
<name>A0ABD3QFQ9_9STRA</name>
<keyword evidence="2 5" id="KW-0812">Transmembrane</keyword>
<comment type="subcellular location">
    <subcellularLocation>
        <location evidence="1">Membrane</location>
        <topology evidence="1">Multi-pass membrane protein</topology>
    </subcellularLocation>
</comment>
<feature type="transmembrane region" description="Helical" evidence="5">
    <location>
        <begin position="250"/>
        <end position="270"/>
    </location>
</feature>
<dbReference type="InterPro" id="IPR002293">
    <property type="entry name" value="AA/rel_permease1"/>
</dbReference>
<evidence type="ECO:0000256" key="5">
    <source>
        <dbReference type="SAM" id="Phobius"/>
    </source>
</evidence>
<feature type="transmembrane region" description="Helical" evidence="5">
    <location>
        <begin position="138"/>
        <end position="157"/>
    </location>
</feature>
<dbReference type="PANTHER" id="PTHR43243:SF82">
    <property type="entry name" value="CATIONIC AMINO ACID TRANSPORTER C-TERMINAL DOMAIN-CONTAINING PROTEIN"/>
    <property type="match status" value="1"/>
</dbReference>
<dbReference type="GO" id="GO:0016020">
    <property type="term" value="C:membrane"/>
    <property type="evidence" value="ECO:0007669"/>
    <property type="project" value="UniProtKB-SubCell"/>
</dbReference>
<organism evidence="7 8">
    <name type="scientific">Stephanodiscus triporus</name>
    <dbReference type="NCBI Taxonomy" id="2934178"/>
    <lineage>
        <taxon>Eukaryota</taxon>
        <taxon>Sar</taxon>
        <taxon>Stramenopiles</taxon>
        <taxon>Ochrophyta</taxon>
        <taxon>Bacillariophyta</taxon>
        <taxon>Coscinodiscophyceae</taxon>
        <taxon>Thalassiosirophycidae</taxon>
        <taxon>Stephanodiscales</taxon>
        <taxon>Stephanodiscaceae</taxon>
        <taxon>Stephanodiscus</taxon>
    </lineage>
</organism>
<feature type="transmembrane region" description="Helical" evidence="5">
    <location>
        <begin position="169"/>
        <end position="195"/>
    </location>
</feature>
<keyword evidence="8" id="KW-1185">Reference proteome</keyword>
<evidence type="ECO:0000256" key="2">
    <source>
        <dbReference type="ARBA" id="ARBA00022692"/>
    </source>
</evidence>
<gene>
    <name evidence="7" type="ORF">ACHAW5_004129</name>
</gene>
<feature type="transmembrane region" description="Helical" evidence="5">
    <location>
        <begin position="428"/>
        <end position="448"/>
    </location>
</feature>
<evidence type="ECO:0000256" key="3">
    <source>
        <dbReference type="ARBA" id="ARBA00022989"/>
    </source>
</evidence>
<dbReference type="EMBL" id="JALLAZ020000279">
    <property type="protein sequence ID" value="KAL3798889.1"/>
    <property type="molecule type" value="Genomic_DNA"/>
</dbReference>
<accession>A0ABD3QFQ9</accession>
<comment type="caution">
    <text evidence="7">The sequence shown here is derived from an EMBL/GenBank/DDBJ whole genome shotgun (WGS) entry which is preliminary data.</text>
</comment>
<dbReference type="PANTHER" id="PTHR43243">
    <property type="entry name" value="INNER MEMBRANE TRANSPORTER YGJI-RELATED"/>
    <property type="match status" value="1"/>
</dbReference>
<feature type="transmembrane region" description="Helical" evidence="5">
    <location>
        <begin position="12"/>
        <end position="33"/>
    </location>
</feature>
<feature type="transmembrane region" description="Helical" evidence="5">
    <location>
        <begin position="345"/>
        <end position="368"/>
    </location>
</feature>
<feature type="transmembrane region" description="Helical" evidence="5">
    <location>
        <begin position="308"/>
        <end position="325"/>
    </location>
</feature>
<keyword evidence="4 5" id="KW-0472">Membrane</keyword>
<evidence type="ECO:0000313" key="8">
    <source>
        <dbReference type="Proteomes" id="UP001530315"/>
    </source>
</evidence>
<keyword evidence="3 5" id="KW-1133">Transmembrane helix</keyword>
<dbReference type="Pfam" id="PF13906">
    <property type="entry name" value="AA_permease_C"/>
    <property type="match status" value="1"/>
</dbReference>
<feature type="transmembrane region" description="Helical" evidence="5">
    <location>
        <begin position="402"/>
        <end position="422"/>
    </location>
</feature>
<dbReference type="Gene3D" id="1.20.1740.10">
    <property type="entry name" value="Amino acid/polyamine transporter I"/>
    <property type="match status" value="1"/>
</dbReference>
<feature type="transmembrane region" description="Helical" evidence="5">
    <location>
        <begin position="98"/>
        <end position="118"/>
    </location>
</feature>